<evidence type="ECO:0000313" key="3">
    <source>
        <dbReference type="Proteomes" id="UP000011663"/>
    </source>
</evidence>
<name>A0A2U4EZZ3_9SPIR</name>
<comment type="caution">
    <text evidence="2">The sequence shown here is derived from an EMBL/GenBank/DDBJ whole genome shotgun (WGS) entry which is preliminary data.</text>
</comment>
<accession>A0A2U4EZZ3</accession>
<proteinExistence type="predicted"/>
<reference evidence="2 3" key="1">
    <citation type="submission" date="2012-07" db="EMBL/GenBank/DDBJ databases">
        <title>Genome sequence of Brachyspira sp. 30446, isolated from a pig with mucohaemorrhagic colitis.</title>
        <authorList>
            <person name="Rubin J.E."/>
            <person name="Fernando C."/>
            <person name="Harding J.C.S."/>
            <person name="Hill J.E."/>
        </authorList>
    </citation>
    <scope>NUCLEOTIDE SEQUENCE [LARGE SCALE GENOMIC DNA]</scope>
    <source>
        <strain evidence="2 3">30446</strain>
    </source>
</reference>
<protein>
    <recommendedName>
        <fullName evidence="4">DUF1524 domain-containing protein</fullName>
    </recommendedName>
</protein>
<evidence type="ECO:0000256" key="1">
    <source>
        <dbReference type="SAM" id="Coils"/>
    </source>
</evidence>
<gene>
    <name evidence="2" type="ORF">A966_05843</name>
</gene>
<dbReference type="OrthoDB" id="9798761at2"/>
<organism evidence="2 3">
    <name type="scientific">Brachyspira hampsonii 30446</name>
    <dbReference type="NCBI Taxonomy" id="1289135"/>
    <lineage>
        <taxon>Bacteria</taxon>
        <taxon>Pseudomonadati</taxon>
        <taxon>Spirochaetota</taxon>
        <taxon>Spirochaetia</taxon>
        <taxon>Brachyspirales</taxon>
        <taxon>Brachyspiraceae</taxon>
        <taxon>Brachyspira</taxon>
    </lineage>
</organism>
<keyword evidence="1" id="KW-0175">Coiled coil</keyword>
<evidence type="ECO:0000313" key="2">
    <source>
        <dbReference type="EMBL" id="EKV57372.1"/>
    </source>
</evidence>
<dbReference type="STRING" id="1289135.A966_05843"/>
<sequence>MKYDNNNIQIIKILLLFNIIESLKENIRFPFDEYKKIKPSLEHIHARKSQKLSDKEKEKFIEENKQYILQNKELIKDEYKNLDEAFNNFKIEDKFNYILDALFFIYEKSLENSGDFITSEENNYLYDENNISNLALIDVNNNTTLSNSIFPMKLKKIKDLIKNNKKYIPISTKNLFLKYYTKDPRDILLWTKNDKKDYLDNIINSISDYLYEKNK</sequence>
<dbReference type="Proteomes" id="UP000011663">
    <property type="component" value="Unassembled WGS sequence"/>
</dbReference>
<feature type="coiled-coil region" evidence="1">
    <location>
        <begin position="57"/>
        <end position="92"/>
    </location>
</feature>
<dbReference type="AlphaFoldDB" id="A0A2U4EZZ3"/>
<dbReference type="GeneID" id="66487598"/>
<dbReference type="RefSeq" id="WP_008723321.1">
    <property type="nucleotide sequence ID" value="NZ_JH994111.1"/>
</dbReference>
<dbReference type="EMBL" id="ALNZ01000022">
    <property type="protein sequence ID" value="EKV57372.1"/>
    <property type="molecule type" value="Genomic_DNA"/>
</dbReference>
<evidence type="ECO:0008006" key="4">
    <source>
        <dbReference type="Google" id="ProtNLM"/>
    </source>
</evidence>